<evidence type="ECO:0000313" key="4">
    <source>
        <dbReference type="EMBL" id="NLT78982.1"/>
    </source>
</evidence>
<accession>A0A971IC72</accession>
<proteinExistence type="inferred from homology"/>
<evidence type="ECO:0000313" key="5">
    <source>
        <dbReference type="Proteomes" id="UP000767327"/>
    </source>
</evidence>
<comment type="similarity">
    <text evidence="1">Belongs to the bacterial solute-binding protein 8 family.</text>
</comment>
<evidence type="ECO:0000256" key="1">
    <source>
        <dbReference type="ARBA" id="ARBA00008814"/>
    </source>
</evidence>
<feature type="chain" id="PRO_5038781014" evidence="2">
    <location>
        <begin position="24"/>
        <end position="364"/>
    </location>
</feature>
<feature type="domain" description="Fe/B12 periplasmic-binding" evidence="3">
    <location>
        <begin position="66"/>
        <end position="335"/>
    </location>
</feature>
<dbReference type="PROSITE" id="PS51257">
    <property type="entry name" value="PROKAR_LIPOPROTEIN"/>
    <property type="match status" value="1"/>
</dbReference>
<organism evidence="4 5">
    <name type="scientific">Bifidobacterium crudilactis</name>
    <dbReference type="NCBI Taxonomy" id="327277"/>
    <lineage>
        <taxon>Bacteria</taxon>
        <taxon>Bacillati</taxon>
        <taxon>Actinomycetota</taxon>
        <taxon>Actinomycetes</taxon>
        <taxon>Bifidobacteriales</taxon>
        <taxon>Bifidobacteriaceae</taxon>
        <taxon>Bifidobacterium</taxon>
    </lineage>
</organism>
<name>A0A971IC72_9BIFI</name>
<reference evidence="4" key="1">
    <citation type="journal article" date="2020" name="Biotechnol. Biofuels">
        <title>New insights from the biogas microbiome by comprehensive genome-resolved metagenomics of nearly 1600 species originating from multiple anaerobic digesters.</title>
        <authorList>
            <person name="Campanaro S."/>
            <person name="Treu L."/>
            <person name="Rodriguez-R L.M."/>
            <person name="Kovalovszki A."/>
            <person name="Ziels R.M."/>
            <person name="Maus I."/>
            <person name="Zhu X."/>
            <person name="Kougias P.G."/>
            <person name="Basile A."/>
            <person name="Luo G."/>
            <person name="Schluter A."/>
            <person name="Konstantinidis K.T."/>
            <person name="Angelidaki I."/>
        </authorList>
    </citation>
    <scope>NUCLEOTIDE SEQUENCE</scope>
    <source>
        <strain evidence="4">AS01afH2WH_6</strain>
    </source>
</reference>
<evidence type="ECO:0000259" key="3">
    <source>
        <dbReference type="PROSITE" id="PS50983"/>
    </source>
</evidence>
<dbReference type="InterPro" id="IPR002491">
    <property type="entry name" value="ABC_transptr_periplasmic_BD"/>
</dbReference>
<dbReference type="PANTHER" id="PTHR30535:SF33">
    <property type="entry name" value="PERIPLASMIC BINDING PROTEIN"/>
    <property type="match status" value="1"/>
</dbReference>
<dbReference type="PANTHER" id="PTHR30535">
    <property type="entry name" value="VITAMIN B12-BINDING PROTEIN"/>
    <property type="match status" value="1"/>
</dbReference>
<keyword evidence="2" id="KW-0732">Signal</keyword>
<reference evidence="4" key="2">
    <citation type="submission" date="2020-01" db="EMBL/GenBank/DDBJ databases">
        <authorList>
            <person name="Campanaro S."/>
        </authorList>
    </citation>
    <scope>NUCLEOTIDE SEQUENCE</scope>
    <source>
        <strain evidence="4">AS01afH2WH_6</strain>
    </source>
</reference>
<dbReference type="PROSITE" id="PS50983">
    <property type="entry name" value="FE_B12_PBP"/>
    <property type="match status" value="1"/>
</dbReference>
<dbReference type="RefSeq" id="WP_273172502.1">
    <property type="nucleotide sequence ID" value="NZ_JAAXZR010000007.1"/>
</dbReference>
<dbReference type="Gene3D" id="3.40.50.1980">
    <property type="entry name" value="Nitrogenase molybdenum iron protein domain"/>
    <property type="match status" value="2"/>
</dbReference>
<dbReference type="InterPro" id="IPR050902">
    <property type="entry name" value="ABC_Transporter_SBP"/>
</dbReference>
<gene>
    <name evidence="4" type="ORF">GXW98_01675</name>
</gene>
<dbReference type="Pfam" id="PF01497">
    <property type="entry name" value="Peripla_BP_2"/>
    <property type="match status" value="1"/>
</dbReference>
<comment type="caution">
    <text evidence="4">The sequence shown here is derived from an EMBL/GenBank/DDBJ whole genome shotgun (WGS) entry which is preliminary data.</text>
</comment>
<evidence type="ECO:0000256" key="2">
    <source>
        <dbReference type="SAM" id="SignalP"/>
    </source>
</evidence>
<sequence>MNISHTRLARAGASALVAVSLFAASGCSSTASDATGVDSSQSSQAGTITITDDQNRTVKIDGPVDSAVVLNSYAVEFTNAIGAGDRIVGTDRTSQRRLGYLDFKDDAIVAESIAEINYESVAALDPDVVIIPRNGSWEDAAKQLEQFDIPVAVVTAWDYQVFDTTVDLLGKIFASESGASKVSDFYHGIFDEVDKRVEGTETVATYWETTDPYLTVLPGSGFHAIIEAAKGRNVFEDFSVGASNDGEATVDPTDVVERNPEVIVFEFEPSATPTGDATFDDRFAEITSRPGFDQVDAVKNKRVYVANGWATSAVAKAIGAIYLAKWLHPEQFEDIDPGDYLKQWVTEFQGAPYNAESDYIRQIQ</sequence>
<protein>
    <submittedName>
        <fullName evidence="4">ABC transporter substrate-binding protein</fullName>
    </submittedName>
</protein>
<dbReference type="Proteomes" id="UP000767327">
    <property type="component" value="Unassembled WGS sequence"/>
</dbReference>
<dbReference type="EMBL" id="JAAXZR010000007">
    <property type="protein sequence ID" value="NLT78982.1"/>
    <property type="molecule type" value="Genomic_DNA"/>
</dbReference>
<dbReference type="AlphaFoldDB" id="A0A971IC72"/>
<dbReference type="SUPFAM" id="SSF53807">
    <property type="entry name" value="Helical backbone' metal receptor"/>
    <property type="match status" value="1"/>
</dbReference>
<feature type="signal peptide" evidence="2">
    <location>
        <begin position="1"/>
        <end position="23"/>
    </location>
</feature>